<feature type="region of interest" description="Disordered" evidence="1">
    <location>
        <begin position="1"/>
        <end position="93"/>
    </location>
</feature>
<organism evidence="2 3">
    <name type="scientific">Grifola frondosa</name>
    <name type="common">Maitake</name>
    <name type="synonym">Polyporus frondosus</name>
    <dbReference type="NCBI Taxonomy" id="5627"/>
    <lineage>
        <taxon>Eukaryota</taxon>
        <taxon>Fungi</taxon>
        <taxon>Dikarya</taxon>
        <taxon>Basidiomycota</taxon>
        <taxon>Agaricomycotina</taxon>
        <taxon>Agaricomycetes</taxon>
        <taxon>Polyporales</taxon>
        <taxon>Grifolaceae</taxon>
        <taxon>Grifola</taxon>
    </lineage>
</organism>
<gene>
    <name evidence="2" type="ORF">A0H81_03565</name>
</gene>
<evidence type="ECO:0000313" key="3">
    <source>
        <dbReference type="Proteomes" id="UP000092993"/>
    </source>
</evidence>
<name>A0A1C7MQ35_GRIFR</name>
<comment type="caution">
    <text evidence="2">The sequence shown here is derived from an EMBL/GenBank/DDBJ whole genome shotgun (WGS) entry which is preliminary data.</text>
</comment>
<dbReference type="Proteomes" id="UP000092993">
    <property type="component" value="Unassembled WGS sequence"/>
</dbReference>
<protein>
    <submittedName>
        <fullName evidence="2">Uncharacterized protein</fullName>
    </submittedName>
</protein>
<dbReference type="AlphaFoldDB" id="A0A1C7MQ35"/>
<accession>A0A1C7MQ35</accession>
<evidence type="ECO:0000256" key="1">
    <source>
        <dbReference type="SAM" id="MobiDB-lite"/>
    </source>
</evidence>
<keyword evidence="3" id="KW-1185">Reference proteome</keyword>
<reference evidence="2 3" key="1">
    <citation type="submission" date="2016-03" db="EMBL/GenBank/DDBJ databases">
        <title>Whole genome sequencing of Grifola frondosa 9006-11.</title>
        <authorList>
            <person name="Min B."/>
            <person name="Park H."/>
            <person name="Kim J.-G."/>
            <person name="Cho H."/>
            <person name="Oh Y.-L."/>
            <person name="Kong W.-S."/>
            <person name="Choi I.-G."/>
        </authorList>
    </citation>
    <scope>NUCLEOTIDE SEQUENCE [LARGE SCALE GENOMIC DNA]</scope>
    <source>
        <strain evidence="2 3">9006-11</strain>
    </source>
</reference>
<evidence type="ECO:0000313" key="2">
    <source>
        <dbReference type="EMBL" id="OBZ77064.1"/>
    </source>
</evidence>
<feature type="compositionally biased region" description="Basic and acidic residues" evidence="1">
    <location>
        <begin position="71"/>
        <end position="80"/>
    </location>
</feature>
<sequence length="93" mass="10655">MNLNQGYEMHAERTGTKQTEFTEPEREQQDQSASIMPRQQQKRKSKKERYPIHPYPTAAATRGATAKTAAKRRDDDERTLDAQYAKAARSSGR</sequence>
<dbReference type="EMBL" id="LUGG01000003">
    <property type="protein sequence ID" value="OBZ77064.1"/>
    <property type="molecule type" value="Genomic_DNA"/>
</dbReference>
<proteinExistence type="predicted"/>
<feature type="compositionally biased region" description="Low complexity" evidence="1">
    <location>
        <begin position="57"/>
        <end position="68"/>
    </location>
</feature>